<evidence type="ECO:0000313" key="2">
    <source>
        <dbReference type="EMBL" id="KAF5199368.1"/>
    </source>
</evidence>
<dbReference type="OrthoDB" id="10481387at2759"/>
<keyword evidence="3" id="KW-1185">Reference proteome</keyword>
<dbReference type="AlphaFoldDB" id="A0A7J6WR22"/>
<protein>
    <submittedName>
        <fullName evidence="2">Uncharacterized protein</fullName>
    </submittedName>
</protein>
<dbReference type="EMBL" id="JABWDY010012077">
    <property type="protein sequence ID" value="KAF5199368.1"/>
    <property type="molecule type" value="Genomic_DNA"/>
</dbReference>
<comment type="caution">
    <text evidence="2">The sequence shown here is derived from an EMBL/GenBank/DDBJ whole genome shotgun (WGS) entry which is preliminary data.</text>
</comment>
<evidence type="ECO:0000313" key="3">
    <source>
        <dbReference type="Proteomes" id="UP000554482"/>
    </source>
</evidence>
<accession>A0A7J6WR22</accession>
<name>A0A7J6WR22_THATH</name>
<organism evidence="2 3">
    <name type="scientific">Thalictrum thalictroides</name>
    <name type="common">Rue-anemone</name>
    <name type="synonym">Anemone thalictroides</name>
    <dbReference type="NCBI Taxonomy" id="46969"/>
    <lineage>
        <taxon>Eukaryota</taxon>
        <taxon>Viridiplantae</taxon>
        <taxon>Streptophyta</taxon>
        <taxon>Embryophyta</taxon>
        <taxon>Tracheophyta</taxon>
        <taxon>Spermatophyta</taxon>
        <taxon>Magnoliopsida</taxon>
        <taxon>Ranunculales</taxon>
        <taxon>Ranunculaceae</taxon>
        <taxon>Thalictroideae</taxon>
        <taxon>Thalictrum</taxon>
    </lineage>
</organism>
<evidence type="ECO:0000256" key="1">
    <source>
        <dbReference type="SAM" id="SignalP"/>
    </source>
</evidence>
<gene>
    <name evidence="2" type="ORF">FRX31_011052</name>
</gene>
<reference evidence="2 3" key="1">
    <citation type="submission" date="2020-06" db="EMBL/GenBank/DDBJ databases">
        <title>Transcriptomic and genomic resources for Thalictrum thalictroides and T. hernandezii: Facilitating candidate gene discovery in an emerging model plant lineage.</title>
        <authorList>
            <person name="Arias T."/>
            <person name="Riano-Pachon D.M."/>
            <person name="Di Stilio V.S."/>
        </authorList>
    </citation>
    <scope>NUCLEOTIDE SEQUENCE [LARGE SCALE GENOMIC DNA]</scope>
    <source>
        <strain evidence="3">cv. WT478/WT964</strain>
        <tissue evidence="2">Leaves</tissue>
    </source>
</reference>
<feature type="chain" id="PRO_5029650501" evidence="1">
    <location>
        <begin position="19"/>
        <end position="156"/>
    </location>
</feature>
<feature type="signal peptide" evidence="1">
    <location>
        <begin position="1"/>
        <end position="18"/>
    </location>
</feature>
<proteinExistence type="predicted"/>
<keyword evidence="1" id="KW-0732">Signal</keyword>
<dbReference type="Proteomes" id="UP000554482">
    <property type="component" value="Unassembled WGS sequence"/>
</dbReference>
<sequence>MVPKLHLLFLQLLKLVRPPIVDNLGPSLLDVEDSLSKLISVAARGLGHPVLGSDALGSGAFVPNAITIGGARHASFLFLTGPNMVDSPSPGLHGYDFGTALLFCFIFLCEIDNLTCLHRCPYAMWHAKLKKRRGTSYTSLQAEHGACLKSYSVNAA</sequence>